<dbReference type="Pfam" id="PF00155">
    <property type="entry name" value="Aminotran_1_2"/>
    <property type="match status" value="1"/>
</dbReference>
<dbReference type="PANTHER" id="PTHR43795">
    <property type="entry name" value="BIFUNCTIONAL ASPARTATE AMINOTRANSFERASE AND GLUTAMATE/ASPARTATE-PREPHENATE AMINOTRANSFERASE-RELATED"/>
    <property type="match status" value="1"/>
</dbReference>
<feature type="domain" description="Aminotransferase class I/classII large" evidence="3">
    <location>
        <begin position="134"/>
        <end position="213"/>
    </location>
</feature>
<evidence type="ECO:0000259" key="3">
    <source>
        <dbReference type="Pfam" id="PF00155"/>
    </source>
</evidence>
<evidence type="ECO:0000313" key="4">
    <source>
        <dbReference type="EMBL" id="TQD74112.1"/>
    </source>
</evidence>
<sequence>MASSASENRLLLSKIATNEKHGEDLPYFEGWKAYDQNPFHPTENPEGVIQMDLAENQLSFDLVEEWIRKNPKASICTAEGIEKFRNVANFQDYMAYQSSDSCFQCFLGYFEIVGAITIDLDHLDSSSPSKVSLSFDLVEEWIRKNPKASICTAEGIEKFRNVANFQDYHGLPEFRQAISTFMSKARGDRVTFDPHRVVMSGGATGANEPCMHMCMYTCLNSGKPCSLENWPRF</sequence>
<evidence type="ECO:0000256" key="2">
    <source>
        <dbReference type="ARBA" id="ARBA00022898"/>
    </source>
</evidence>
<dbReference type="InterPro" id="IPR015424">
    <property type="entry name" value="PyrdxlP-dep_Trfase"/>
</dbReference>
<accession>A0A540KJB8</accession>
<dbReference type="Gene3D" id="3.40.640.10">
    <property type="entry name" value="Type I PLP-dependent aspartate aminotransferase-like (Major domain)"/>
    <property type="match status" value="1"/>
</dbReference>
<dbReference type="Gene3D" id="3.90.1150.10">
    <property type="entry name" value="Aspartate Aminotransferase, domain 1"/>
    <property type="match status" value="2"/>
</dbReference>
<evidence type="ECO:0000313" key="5">
    <source>
        <dbReference type="Proteomes" id="UP000315295"/>
    </source>
</evidence>
<dbReference type="InterPro" id="IPR015422">
    <property type="entry name" value="PyrdxlP-dep_Trfase_small"/>
</dbReference>
<dbReference type="EMBL" id="VIEB01001217">
    <property type="protein sequence ID" value="TQD74112.1"/>
    <property type="molecule type" value="Genomic_DNA"/>
</dbReference>
<proteinExistence type="predicted"/>
<keyword evidence="5" id="KW-1185">Reference proteome</keyword>
<comment type="subunit">
    <text evidence="1">Homodimer.</text>
</comment>
<dbReference type="GO" id="GO:0030170">
    <property type="term" value="F:pyridoxal phosphate binding"/>
    <property type="evidence" value="ECO:0007669"/>
    <property type="project" value="InterPro"/>
</dbReference>
<name>A0A540KJB8_MALBA</name>
<dbReference type="InterPro" id="IPR050478">
    <property type="entry name" value="Ethylene_sulfur-biosynth"/>
</dbReference>
<dbReference type="AlphaFoldDB" id="A0A540KJB8"/>
<dbReference type="Proteomes" id="UP000315295">
    <property type="component" value="Unassembled WGS sequence"/>
</dbReference>
<dbReference type="SUPFAM" id="SSF53383">
    <property type="entry name" value="PLP-dependent transferases"/>
    <property type="match status" value="1"/>
</dbReference>
<organism evidence="4 5">
    <name type="scientific">Malus baccata</name>
    <name type="common">Siberian crab apple</name>
    <name type="synonym">Pyrus baccata</name>
    <dbReference type="NCBI Taxonomy" id="106549"/>
    <lineage>
        <taxon>Eukaryota</taxon>
        <taxon>Viridiplantae</taxon>
        <taxon>Streptophyta</taxon>
        <taxon>Embryophyta</taxon>
        <taxon>Tracheophyta</taxon>
        <taxon>Spermatophyta</taxon>
        <taxon>Magnoliopsida</taxon>
        <taxon>eudicotyledons</taxon>
        <taxon>Gunneridae</taxon>
        <taxon>Pentapetalae</taxon>
        <taxon>rosids</taxon>
        <taxon>fabids</taxon>
        <taxon>Rosales</taxon>
        <taxon>Rosaceae</taxon>
        <taxon>Amygdaloideae</taxon>
        <taxon>Maleae</taxon>
        <taxon>Malus</taxon>
    </lineage>
</organism>
<dbReference type="GO" id="GO:0006520">
    <property type="term" value="P:amino acid metabolic process"/>
    <property type="evidence" value="ECO:0007669"/>
    <property type="project" value="TreeGrafter"/>
</dbReference>
<dbReference type="STRING" id="106549.A0A540KJB8"/>
<gene>
    <name evidence="4" type="ORF">C1H46_040351</name>
</gene>
<dbReference type="InterPro" id="IPR015421">
    <property type="entry name" value="PyrdxlP-dep_Trfase_major"/>
</dbReference>
<dbReference type="PRINTS" id="PR00753">
    <property type="entry name" value="ACCSYNTHASE"/>
</dbReference>
<dbReference type="PANTHER" id="PTHR43795:SF74">
    <property type="entry name" value="1-AMINOCYCLOPROPANE-1-CARBOXYLATE SYNTHASE-LIKE PROTEIN 1"/>
    <property type="match status" value="1"/>
</dbReference>
<comment type="caution">
    <text evidence="4">The sequence shown here is derived from an EMBL/GenBank/DDBJ whole genome shotgun (WGS) entry which is preliminary data.</text>
</comment>
<dbReference type="GO" id="GO:0008483">
    <property type="term" value="F:transaminase activity"/>
    <property type="evidence" value="ECO:0007669"/>
    <property type="project" value="TreeGrafter"/>
</dbReference>
<protein>
    <recommendedName>
        <fullName evidence="3">Aminotransferase class I/classII large domain-containing protein</fullName>
    </recommendedName>
</protein>
<keyword evidence="2" id="KW-0663">Pyridoxal phosphate</keyword>
<reference evidence="4 5" key="1">
    <citation type="journal article" date="2019" name="G3 (Bethesda)">
        <title>Sequencing of a Wild Apple (Malus baccata) Genome Unravels the Differences Between Cultivated and Wild Apple Species Regarding Disease Resistance and Cold Tolerance.</title>
        <authorList>
            <person name="Chen X."/>
        </authorList>
    </citation>
    <scope>NUCLEOTIDE SEQUENCE [LARGE SCALE GENOMIC DNA]</scope>
    <source>
        <strain evidence="5">cv. Shandingzi</strain>
        <tissue evidence="4">Leaves</tissue>
    </source>
</reference>
<evidence type="ECO:0000256" key="1">
    <source>
        <dbReference type="ARBA" id="ARBA00011738"/>
    </source>
</evidence>
<dbReference type="InterPro" id="IPR004839">
    <property type="entry name" value="Aminotransferase_I/II_large"/>
</dbReference>